<keyword evidence="3" id="KW-1185">Reference proteome</keyword>
<gene>
    <name evidence="2" type="ORF">R1flu_010515</name>
</gene>
<proteinExistence type="predicted"/>
<feature type="region of interest" description="Disordered" evidence="1">
    <location>
        <begin position="20"/>
        <end position="45"/>
    </location>
</feature>
<evidence type="ECO:0000313" key="2">
    <source>
        <dbReference type="EMBL" id="KAL2642928.1"/>
    </source>
</evidence>
<feature type="compositionally biased region" description="Gly residues" evidence="1">
    <location>
        <begin position="23"/>
        <end position="37"/>
    </location>
</feature>
<reference evidence="2 3" key="1">
    <citation type="submission" date="2024-09" db="EMBL/GenBank/DDBJ databases">
        <title>Chromosome-scale assembly of Riccia fluitans.</title>
        <authorList>
            <person name="Paukszto L."/>
            <person name="Sawicki J."/>
            <person name="Karawczyk K."/>
            <person name="Piernik-Szablinska J."/>
            <person name="Szczecinska M."/>
            <person name="Mazdziarz M."/>
        </authorList>
    </citation>
    <scope>NUCLEOTIDE SEQUENCE [LARGE SCALE GENOMIC DNA]</scope>
    <source>
        <strain evidence="2">Rf_01</strain>
        <tissue evidence="2">Aerial parts of the thallus</tissue>
    </source>
</reference>
<dbReference type="Proteomes" id="UP001605036">
    <property type="component" value="Unassembled WGS sequence"/>
</dbReference>
<dbReference type="AlphaFoldDB" id="A0ABD1Z571"/>
<dbReference type="EMBL" id="JBHFFA010000002">
    <property type="protein sequence ID" value="KAL2642928.1"/>
    <property type="molecule type" value="Genomic_DNA"/>
</dbReference>
<organism evidence="2 3">
    <name type="scientific">Riccia fluitans</name>
    <dbReference type="NCBI Taxonomy" id="41844"/>
    <lineage>
        <taxon>Eukaryota</taxon>
        <taxon>Viridiplantae</taxon>
        <taxon>Streptophyta</taxon>
        <taxon>Embryophyta</taxon>
        <taxon>Marchantiophyta</taxon>
        <taxon>Marchantiopsida</taxon>
        <taxon>Marchantiidae</taxon>
        <taxon>Marchantiales</taxon>
        <taxon>Ricciaceae</taxon>
        <taxon>Riccia</taxon>
    </lineage>
</organism>
<comment type="caution">
    <text evidence="2">The sequence shown here is derived from an EMBL/GenBank/DDBJ whole genome shotgun (WGS) entry which is preliminary data.</text>
</comment>
<name>A0ABD1Z571_9MARC</name>
<evidence type="ECO:0000313" key="3">
    <source>
        <dbReference type="Proteomes" id="UP001605036"/>
    </source>
</evidence>
<accession>A0ABD1Z571</accession>
<sequence>MAGAGLDNTVAVGPTRAAMAGAGLHGIGPGNAIGAGPGQARPRWHQAQPDGRICMAVSGRATRPDGCTA</sequence>
<protein>
    <submittedName>
        <fullName evidence="2">Uncharacterized protein</fullName>
    </submittedName>
</protein>
<evidence type="ECO:0000256" key="1">
    <source>
        <dbReference type="SAM" id="MobiDB-lite"/>
    </source>
</evidence>